<dbReference type="Proteomes" id="UP001445335">
    <property type="component" value="Unassembled WGS sequence"/>
</dbReference>
<dbReference type="GO" id="GO:0005672">
    <property type="term" value="C:transcription factor TFIIA complex"/>
    <property type="evidence" value="ECO:0007669"/>
    <property type="project" value="InterPro"/>
</dbReference>
<dbReference type="FunFam" id="1.10.287.100:FF:000001">
    <property type="entry name" value="Transcription initiation factor IIA subunit"/>
    <property type="match status" value="1"/>
</dbReference>
<dbReference type="EMBL" id="JALJOU010000044">
    <property type="protein sequence ID" value="KAK9831861.1"/>
    <property type="molecule type" value="Genomic_DNA"/>
</dbReference>
<evidence type="ECO:0000256" key="4">
    <source>
        <dbReference type="ARBA" id="ARBA00023242"/>
    </source>
</evidence>
<dbReference type="GO" id="GO:0006367">
    <property type="term" value="P:transcription initiation at RNA polymerase II promoter"/>
    <property type="evidence" value="ECO:0007669"/>
    <property type="project" value="InterPro"/>
</dbReference>
<accession>A0AAW1REB3</accession>
<feature type="compositionally biased region" description="Gly residues" evidence="5">
    <location>
        <begin position="143"/>
        <end position="157"/>
    </location>
</feature>
<evidence type="ECO:0000313" key="7">
    <source>
        <dbReference type="Proteomes" id="UP001445335"/>
    </source>
</evidence>
<dbReference type="SUPFAM" id="SSF50784">
    <property type="entry name" value="Transcription factor IIA (TFIIA), beta-barrel domain"/>
    <property type="match status" value="1"/>
</dbReference>
<evidence type="ECO:0000313" key="6">
    <source>
        <dbReference type="EMBL" id="KAK9831861.1"/>
    </source>
</evidence>
<protein>
    <submittedName>
        <fullName evidence="6">Uncharacterized protein</fullName>
    </submittedName>
</protein>
<sequence>MEPEHSVSSVYRSVIDDVVSHIKPDFVGEGVDEAVLDELRVLWETKLTQSGALDPVPASAPTGVAYGTAAPQLGYPYAGAGMAYMGGSSAAAAHQHSGALKRKLEETGSWPTGVVPAKHAAHAGVIPQQDGPADEPSVVRAAGGAGSSAGKAGGGGSEDAEEGDDPAEKLDTLSDVESDEAEEDKEYENVVVAQFDKVTRTKNKWKCTLKDGVMQLNGRDILFNSASGEMQF</sequence>
<dbReference type="AlphaFoldDB" id="A0AAW1REB3"/>
<comment type="subcellular location">
    <subcellularLocation>
        <location evidence="1">Nucleus</location>
    </subcellularLocation>
</comment>
<gene>
    <name evidence="6" type="ORF">WJX81_002798</name>
</gene>
<dbReference type="InterPro" id="IPR009088">
    <property type="entry name" value="TFIIA_b-brl"/>
</dbReference>
<organism evidence="6 7">
    <name type="scientific">Elliptochloris bilobata</name>
    <dbReference type="NCBI Taxonomy" id="381761"/>
    <lineage>
        <taxon>Eukaryota</taxon>
        <taxon>Viridiplantae</taxon>
        <taxon>Chlorophyta</taxon>
        <taxon>core chlorophytes</taxon>
        <taxon>Trebouxiophyceae</taxon>
        <taxon>Trebouxiophyceae incertae sedis</taxon>
        <taxon>Elliptochloris clade</taxon>
        <taxon>Elliptochloris</taxon>
    </lineage>
</organism>
<evidence type="ECO:0000256" key="2">
    <source>
        <dbReference type="ARBA" id="ARBA00010059"/>
    </source>
</evidence>
<dbReference type="Gene3D" id="1.10.287.100">
    <property type="match status" value="1"/>
</dbReference>
<dbReference type="SUPFAM" id="SSF47396">
    <property type="entry name" value="Transcription factor IIA (TFIIA), alpha-helical domain"/>
    <property type="match status" value="1"/>
</dbReference>
<comment type="caution">
    <text evidence="6">The sequence shown here is derived from an EMBL/GenBank/DDBJ whole genome shotgun (WGS) entry which is preliminary data.</text>
</comment>
<keyword evidence="4" id="KW-0539">Nucleus</keyword>
<reference evidence="6 7" key="1">
    <citation type="journal article" date="2024" name="Nat. Commun.">
        <title>Phylogenomics reveals the evolutionary origins of lichenization in chlorophyte algae.</title>
        <authorList>
            <person name="Puginier C."/>
            <person name="Libourel C."/>
            <person name="Otte J."/>
            <person name="Skaloud P."/>
            <person name="Haon M."/>
            <person name="Grisel S."/>
            <person name="Petersen M."/>
            <person name="Berrin J.G."/>
            <person name="Delaux P.M."/>
            <person name="Dal Grande F."/>
            <person name="Keller J."/>
        </authorList>
    </citation>
    <scope>NUCLEOTIDE SEQUENCE [LARGE SCALE GENOMIC DNA]</scope>
    <source>
        <strain evidence="6 7">SAG 245.80</strain>
    </source>
</reference>
<dbReference type="InterPro" id="IPR004855">
    <property type="entry name" value="TFIIA_asu/bsu"/>
</dbReference>
<proteinExistence type="inferred from homology"/>
<dbReference type="CDD" id="cd07976">
    <property type="entry name" value="TFIIA_alpha_beta_like"/>
    <property type="match status" value="1"/>
</dbReference>
<keyword evidence="3" id="KW-0804">Transcription</keyword>
<evidence type="ECO:0000256" key="3">
    <source>
        <dbReference type="ARBA" id="ARBA00023163"/>
    </source>
</evidence>
<evidence type="ECO:0000256" key="5">
    <source>
        <dbReference type="SAM" id="MobiDB-lite"/>
    </source>
</evidence>
<name>A0AAW1REB3_9CHLO</name>
<keyword evidence="7" id="KW-1185">Reference proteome</keyword>
<dbReference type="PANTHER" id="PTHR12694">
    <property type="entry name" value="TRANSCRIPTION INITIATION FACTOR IIA SUBUNIT 1"/>
    <property type="match status" value="1"/>
</dbReference>
<dbReference type="Gene3D" id="2.30.18.10">
    <property type="entry name" value="Transcription factor IIA (TFIIA), beta-barrel domain"/>
    <property type="match status" value="1"/>
</dbReference>
<feature type="region of interest" description="Disordered" evidence="5">
    <location>
        <begin position="126"/>
        <end position="168"/>
    </location>
</feature>
<dbReference type="SMART" id="SM01371">
    <property type="entry name" value="TFIIA"/>
    <property type="match status" value="1"/>
</dbReference>
<evidence type="ECO:0000256" key="1">
    <source>
        <dbReference type="ARBA" id="ARBA00004123"/>
    </source>
</evidence>
<dbReference type="Pfam" id="PF03153">
    <property type="entry name" value="TFIIA"/>
    <property type="match status" value="2"/>
</dbReference>
<comment type="similarity">
    <text evidence="2">Belongs to the TFIIA subunit 1 family.</text>
</comment>
<dbReference type="PANTHER" id="PTHR12694:SF8">
    <property type="entry name" value="TRANSCRIPTION INITIATION FACTOR IIA SUBUNIT 1"/>
    <property type="match status" value="1"/>
</dbReference>